<proteinExistence type="predicted"/>
<organism evidence="3 4">
    <name type="scientific">Trichomonas vaginalis (strain ATCC PRA-98 / G3)</name>
    <dbReference type="NCBI Taxonomy" id="412133"/>
    <lineage>
        <taxon>Eukaryota</taxon>
        <taxon>Metamonada</taxon>
        <taxon>Parabasalia</taxon>
        <taxon>Trichomonadida</taxon>
        <taxon>Trichomonadidae</taxon>
        <taxon>Trichomonas</taxon>
    </lineage>
</organism>
<dbReference type="SMR" id="A2DTG2"/>
<reference evidence="3" key="2">
    <citation type="journal article" date="2007" name="Science">
        <title>Draft genome sequence of the sexually transmitted pathogen Trichomonas vaginalis.</title>
        <authorList>
            <person name="Carlton J.M."/>
            <person name="Hirt R.P."/>
            <person name="Silva J.C."/>
            <person name="Delcher A.L."/>
            <person name="Schatz M."/>
            <person name="Zhao Q."/>
            <person name="Wortman J.R."/>
            <person name="Bidwell S.L."/>
            <person name="Alsmark U.C.M."/>
            <person name="Besteiro S."/>
            <person name="Sicheritz-Ponten T."/>
            <person name="Noel C.J."/>
            <person name="Dacks J.B."/>
            <person name="Foster P.G."/>
            <person name="Simillion C."/>
            <person name="Van de Peer Y."/>
            <person name="Miranda-Saavedra D."/>
            <person name="Barton G.J."/>
            <person name="Westrop G.D."/>
            <person name="Mueller S."/>
            <person name="Dessi D."/>
            <person name="Fiori P.L."/>
            <person name="Ren Q."/>
            <person name="Paulsen I."/>
            <person name="Zhang H."/>
            <person name="Bastida-Corcuera F.D."/>
            <person name="Simoes-Barbosa A."/>
            <person name="Brown M.T."/>
            <person name="Hayes R.D."/>
            <person name="Mukherjee M."/>
            <person name="Okumura C.Y."/>
            <person name="Schneider R."/>
            <person name="Smith A.J."/>
            <person name="Vanacova S."/>
            <person name="Villalvazo M."/>
            <person name="Haas B.J."/>
            <person name="Pertea M."/>
            <person name="Feldblyum T.V."/>
            <person name="Utterback T.R."/>
            <person name="Shu C.L."/>
            <person name="Osoegawa K."/>
            <person name="de Jong P.J."/>
            <person name="Hrdy I."/>
            <person name="Horvathova L."/>
            <person name="Zubacova Z."/>
            <person name="Dolezal P."/>
            <person name="Malik S.B."/>
            <person name="Logsdon J.M. Jr."/>
            <person name="Henze K."/>
            <person name="Gupta A."/>
            <person name="Wang C.C."/>
            <person name="Dunne R.L."/>
            <person name="Upcroft J.A."/>
            <person name="Upcroft P."/>
            <person name="White O."/>
            <person name="Salzberg S.L."/>
            <person name="Tang P."/>
            <person name="Chiu C.-H."/>
            <person name="Lee Y.-S."/>
            <person name="Embley T.M."/>
            <person name="Coombs G.H."/>
            <person name="Mottram J.C."/>
            <person name="Tachezy J."/>
            <person name="Fraser-Liggett C.M."/>
            <person name="Johnson P.J."/>
        </authorList>
    </citation>
    <scope>NUCLEOTIDE SEQUENCE [LARGE SCALE GENOMIC DNA]</scope>
    <source>
        <strain evidence="3">G3</strain>
    </source>
</reference>
<dbReference type="VEuPathDB" id="TrichDB:TVAGG3_0593440"/>
<accession>A2DTG2</accession>
<keyword evidence="2" id="KW-1133">Transmembrane helix</keyword>
<dbReference type="Proteomes" id="UP000001542">
    <property type="component" value="Unassembled WGS sequence"/>
</dbReference>
<dbReference type="KEGG" id="tva:4774280"/>
<evidence type="ECO:0000256" key="1">
    <source>
        <dbReference type="SAM" id="MobiDB-lite"/>
    </source>
</evidence>
<dbReference type="InParanoid" id="A2DTG2"/>
<evidence type="ECO:0000313" key="4">
    <source>
        <dbReference type="Proteomes" id="UP000001542"/>
    </source>
</evidence>
<protein>
    <submittedName>
        <fullName evidence="3">Uncharacterized protein</fullName>
    </submittedName>
</protein>
<dbReference type="VEuPathDB" id="TrichDB:TVAG_423240"/>
<dbReference type="EMBL" id="DS113244">
    <property type="protein sequence ID" value="EAY16271.1"/>
    <property type="molecule type" value="Genomic_DNA"/>
</dbReference>
<feature type="compositionally biased region" description="Basic and acidic residues" evidence="1">
    <location>
        <begin position="204"/>
        <end position="214"/>
    </location>
</feature>
<evidence type="ECO:0000256" key="2">
    <source>
        <dbReference type="SAM" id="Phobius"/>
    </source>
</evidence>
<dbReference type="AlphaFoldDB" id="A2DTG2"/>
<feature type="transmembrane region" description="Helical" evidence="2">
    <location>
        <begin position="170"/>
        <end position="189"/>
    </location>
</feature>
<feature type="region of interest" description="Disordered" evidence="1">
    <location>
        <begin position="204"/>
        <end position="225"/>
    </location>
</feature>
<keyword evidence="2" id="KW-0812">Transmembrane</keyword>
<keyword evidence="4" id="KW-1185">Reference proteome</keyword>
<name>A2DTG2_TRIV3</name>
<keyword evidence="2" id="KW-0472">Membrane</keyword>
<reference evidence="3" key="1">
    <citation type="submission" date="2006-10" db="EMBL/GenBank/DDBJ databases">
        <authorList>
            <person name="Amadeo P."/>
            <person name="Zhao Q."/>
            <person name="Wortman J."/>
            <person name="Fraser-Liggett C."/>
            <person name="Carlton J."/>
        </authorList>
    </citation>
    <scope>NUCLEOTIDE SEQUENCE</scope>
    <source>
        <strain evidence="3">G3</strain>
    </source>
</reference>
<gene>
    <name evidence="3" type="ORF">TVAG_423240</name>
</gene>
<dbReference type="RefSeq" id="XP_001328494.1">
    <property type="nucleotide sequence ID" value="XM_001328459.1"/>
</dbReference>
<evidence type="ECO:0000313" key="3">
    <source>
        <dbReference type="EMBL" id="EAY16271.1"/>
    </source>
</evidence>
<sequence length="225" mass="25486">MPGYNPQRASGNYMSGGDKGKDLANKIFIQPISGPNKTKIQQNAEAYQNDAQTARQSIQIDPDPIIKRIDEPIRNRLQAQLPIQELNFVSVQAEATIEYMQQDIDQIDTRVISTSKKVGEISQKIRLLQGKAVSLTQTTEAINAKLTVLDDWLDGLEGVGGNYKMRLIEFIVKMFTFISSLFLLLWNSLKAMNPMKWRFRKDTKIETKQEKDQDSTTDDMTEPGS</sequence>
<dbReference type="Gene3D" id="1.20.5.340">
    <property type="match status" value="1"/>
</dbReference>
<feature type="compositionally biased region" description="Acidic residues" evidence="1">
    <location>
        <begin position="215"/>
        <end position="225"/>
    </location>
</feature>